<dbReference type="InterPro" id="IPR033134">
    <property type="entry name" value="Asp/Glu_racemase_AS_2"/>
</dbReference>
<comment type="catalytic activity">
    <reaction evidence="1 8">
        <text>L-glutamate = D-glutamate</text>
        <dbReference type="Rhea" id="RHEA:12813"/>
        <dbReference type="ChEBI" id="CHEBI:29985"/>
        <dbReference type="ChEBI" id="CHEBI:29986"/>
        <dbReference type="EC" id="5.1.1.3"/>
    </reaction>
</comment>
<dbReference type="Gene3D" id="3.40.50.1860">
    <property type="match status" value="2"/>
</dbReference>
<reference evidence="9 10" key="1">
    <citation type="journal article" date="2015" name="Genome Announc.">
        <title>Expanding the biotechnology potential of lactobacilli through comparative genomics of 213 strains and associated genera.</title>
        <authorList>
            <person name="Sun Z."/>
            <person name="Harris H.M."/>
            <person name="McCann A."/>
            <person name="Guo C."/>
            <person name="Argimon S."/>
            <person name="Zhang W."/>
            <person name="Yang X."/>
            <person name="Jeffery I.B."/>
            <person name="Cooney J.C."/>
            <person name="Kagawa T.F."/>
            <person name="Liu W."/>
            <person name="Song Y."/>
            <person name="Salvetti E."/>
            <person name="Wrobel A."/>
            <person name="Rasinkangas P."/>
            <person name="Parkhill J."/>
            <person name="Rea M.C."/>
            <person name="O'Sullivan O."/>
            <person name="Ritari J."/>
            <person name="Douillard F.P."/>
            <person name="Paul Ross R."/>
            <person name="Yang R."/>
            <person name="Briner A.E."/>
            <person name="Felis G.E."/>
            <person name="de Vos W.M."/>
            <person name="Barrangou R."/>
            <person name="Klaenhammer T.R."/>
            <person name="Caufield P.W."/>
            <person name="Cui Y."/>
            <person name="Zhang H."/>
            <person name="O'Toole P.W."/>
        </authorList>
    </citation>
    <scope>NUCLEOTIDE SEQUENCE [LARGE SCALE GENOMIC DNA]</scope>
    <source>
        <strain evidence="9 10">DSM 20593</strain>
    </source>
</reference>
<feature type="binding site" evidence="8">
    <location>
        <begin position="10"/>
        <end position="11"/>
    </location>
    <ligand>
        <name>substrate</name>
    </ligand>
</feature>
<dbReference type="PROSITE" id="PS00924">
    <property type="entry name" value="ASP_GLU_RACEMASE_2"/>
    <property type="match status" value="1"/>
</dbReference>
<dbReference type="SUPFAM" id="SSF53681">
    <property type="entry name" value="Aspartate/glutamate racemase"/>
    <property type="match status" value="2"/>
</dbReference>
<evidence type="ECO:0000256" key="2">
    <source>
        <dbReference type="ARBA" id="ARBA00013090"/>
    </source>
</evidence>
<organism evidence="9 10">
    <name type="scientific">Weissella kandleri</name>
    <dbReference type="NCBI Taxonomy" id="1616"/>
    <lineage>
        <taxon>Bacteria</taxon>
        <taxon>Bacillati</taxon>
        <taxon>Bacillota</taxon>
        <taxon>Bacilli</taxon>
        <taxon>Lactobacillales</taxon>
        <taxon>Lactobacillaceae</taxon>
        <taxon>Weissella</taxon>
    </lineage>
</organism>
<feature type="binding site" evidence="8">
    <location>
        <begin position="185"/>
        <end position="186"/>
    </location>
    <ligand>
        <name>substrate</name>
    </ligand>
</feature>
<dbReference type="OrthoDB" id="9801055at2"/>
<evidence type="ECO:0000256" key="4">
    <source>
        <dbReference type="ARBA" id="ARBA00022984"/>
    </source>
</evidence>
<dbReference type="Pfam" id="PF01177">
    <property type="entry name" value="Asp_Glu_race"/>
    <property type="match status" value="1"/>
</dbReference>
<sequence length="275" mass="29811">MDTRPIGYLDSGLGGLTAVRAALKLLPNEDVVYVGDTARMPYGPRPQAEVLQFTRQIIKFLVSQNVKAIVIACNTATAAALPQMQAEFDIPIFGVISAGVAAAAKITRQQKIGVIATEGTVKSNSYRDGLKKILPTAAIHQIAAPELVQLVEKNVTDSKQQKQVIAEQLTGFKNEPLDTLILGCTHFPLLAPQIQAVIGPDVQLIDAGAAAVLEVQKFLNQADMRQVGSRPDDVHMQFYTTGEVSIFEQAATHWLNRQNLQVKHLDLVADQLQLG</sequence>
<dbReference type="InterPro" id="IPR001920">
    <property type="entry name" value="Asp/Glu_race"/>
</dbReference>
<name>A0A0R2JCS6_9LACO</name>
<keyword evidence="5 8" id="KW-0413">Isomerase</keyword>
<dbReference type="PROSITE" id="PS00923">
    <property type="entry name" value="ASP_GLU_RACEMASE_1"/>
    <property type="match status" value="1"/>
</dbReference>
<dbReference type="UniPathway" id="UPA00219"/>
<protein>
    <recommendedName>
        <fullName evidence="7 8">Glutamate racemase</fullName>
        <ecNumber evidence="2 8">5.1.1.3</ecNumber>
    </recommendedName>
</protein>
<keyword evidence="3 8" id="KW-0133">Cell shape</keyword>
<dbReference type="PATRIC" id="fig|1616.3.peg.901"/>
<dbReference type="InterPro" id="IPR018187">
    <property type="entry name" value="Asp/Glu_racemase_AS_1"/>
</dbReference>
<dbReference type="GO" id="GO:0009252">
    <property type="term" value="P:peptidoglycan biosynthetic process"/>
    <property type="evidence" value="ECO:0007669"/>
    <property type="project" value="UniProtKB-UniRule"/>
</dbReference>
<keyword evidence="6 8" id="KW-0961">Cell wall biogenesis/degradation</keyword>
<dbReference type="GO" id="GO:0071555">
    <property type="term" value="P:cell wall organization"/>
    <property type="evidence" value="ECO:0007669"/>
    <property type="project" value="UniProtKB-KW"/>
</dbReference>
<dbReference type="PANTHER" id="PTHR21198">
    <property type="entry name" value="GLUTAMATE RACEMASE"/>
    <property type="match status" value="1"/>
</dbReference>
<evidence type="ECO:0000256" key="3">
    <source>
        <dbReference type="ARBA" id="ARBA00022960"/>
    </source>
</evidence>
<dbReference type="AlphaFoldDB" id="A0A0R2JCS6"/>
<evidence type="ECO:0000313" key="10">
    <source>
        <dbReference type="Proteomes" id="UP000051655"/>
    </source>
</evidence>
<feature type="active site" description="Proton donor/acceptor" evidence="8">
    <location>
        <position position="73"/>
    </location>
</feature>
<dbReference type="GO" id="GO:0008360">
    <property type="term" value="P:regulation of cell shape"/>
    <property type="evidence" value="ECO:0007669"/>
    <property type="project" value="UniProtKB-KW"/>
</dbReference>
<dbReference type="EMBL" id="JQBP01000003">
    <property type="protein sequence ID" value="KRN75119.1"/>
    <property type="molecule type" value="Genomic_DNA"/>
</dbReference>
<keyword evidence="4 8" id="KW-0573">Peptidoglycan synthesis</keyword>
<evidence type="ECO:0000313" key="9">
    <source>
        <dbReference type="EMBL" id="KRN75119.1"/>
    </source>
</evidence>
<dbReference type="RefSeq" id="WP_057755297.1">
    <property type="nucleotide sequence ID" value="NZ_JQBP01000003.1"/>
</dbReference>
<comment type="similarity">
    <text evidence="8">Belongs to the aspartate/glutamate racemases family.</text>
</comment>
<dbReference type="InterPro" id="IPR004391">
    <property type="entry name" value="Glu_race"/>
</dbReference>
<evidence type="ECO:0000256" key="6">
    <source>
        <dbReference type="ARBA" id="ARBA00023316"/>
    </source>
</evidence>
<feature type="binding site" evidence="8">
    <location>
        <begin position="42"/>
        <end position="43"/>
    </location>
    <ligand>
        <name>substrate</name>
    </ligand>
</feature>
<gene>
    <name evidence="8" type="primary">murI</name>
    <name evidence="9" type="ORF">IV73_GL000880</name>
</gene>
<dbReference type="HAMAP" id="MF_00258">
    <property type="entry name" value="Glu_racemase"/>
    <property type="match status" value="1"/>
</dbReference>
<proteinExistence type="inferred from homology"/>
<dbReference type="FunFam" id="3.40.50.1860:FF:000002">
    <property type="entry name" value="Glutamate racemase"/>
    <property type="match status" value="1"/>
</dbReference>
<dbReference type="STRING" id="1616.IV73_GL000880"/>
<dbReference type="Proteomes" id="UP000051655">
    <property type="component" value="Unassembled WGS sequence"/>
</dbReference>
<feature type="binding site" evidence="8">
    <location>
        <begin position="74"/>
        <end position="75"/>
    </location>
    <ligand>
        <name>substrate</name>
    </ligand>
</feature>
<dbReference type="InterPro" id="IPR015942">
    <property type="entry name" value="Asp/Glu/hydantoin_racemase"/>
</dbReference>
<dbReference type="NCBIfam" id="TIGR00067">
    <property type="entry name" value="glut_race"/>
    <property type="match status" value="1"/>
</dbReference>
<evidence type="ECO:0000256" key="8">
    <source>
        <dbReference type="HAMAP-Rule" id="MF_00258"/>
    </source>
</evidence>
<keyword evidence="10" id="KW-1185">Reference proteome</keyword>
<dbReference type="EC" id="5.1.1.3" evidence="2 8"/>
<dbReference type="PANTHER" id="PTHR21198:SF2">
    <property type="entry name" value="GLUTAMATE RACEMASE"/>
    <property type="match status" value="1"/>
</dbReference>
<evidence type="ECO:0000256" key="7">
    <source>
        <dbReference type="ARBA" id="ARBA00070053"/>
    </source>
</evidence>
<dbReference type="GO" id="GO:0042802">
    <property type="term" value="F:identical protein binding"/>
    <property type="evidence" value="ECO:0007669"/>
    <property type="project" value="UniProtKB-ARBA"/>
</dbReference>
<comment type="function">
    <text evidence="8">Provides the (R)-glutamate required for cell wall biosynthesis.</text>
</comment>
<comment type="caution">
    <text evidence="9">The sequence shown here is derived from an EMBL/GenBank/DDBJ whole genome shotgun (WGS) entry which is preliminary data.</text>
</comment>
<feature type="active site" description="Proton donor/acceptor" evidence="8">
    <location>
        <position position="184"/>
    </location>
</feature>
<accession>A0A0R2JCS6</accession>
<dbReference type="GO" id="GO:0008881">
    <property type="term" value="F:glutamate racemase activity"/>
    <property type="evidence" value="ECO:0007669"/>
    <property type="project" value="UniProtKB-UniRule"/>
</dbReference>
<evidence type="ECO:0000256" key="5">
    <source>
        <dbReference type="ARBA" id="ARBA00023235"/>
    </source>
</evidence>
<evidence type="ECO:0000256" key="1">
    <source>
        <dbReference type="ARBA" id="ARBA00001602"/>
    </source>
</evidence>
<comment type="pathway">
    <text evidence="8">Cell wall biogenesis; peptidoglycan biosynthesis.</text>
</comment>